<accession>A0AAN8UAW9</accession>
<protein>
    <submittedName>
        <fullName evidence="1">Uncharacterized protein</fullName>
    </submittedName>
</protein>
<evidence type="ECO:0000313" key="1">
    <source>
        <dbReference type="EMBL" id="KAK6802601.1"/>
    </source>
</evidence>
<proteinExistence type="predicted"/>
<dbReference type="AlphaFoldDB" id="A0AAN8UAW9"/>
<dbReference type="EMBL" id="JBANQN010000001">
    <property type="protein sequence ID" value="KAK6802601.1"/>
    <property type="molecule type" value="Genomic_DNA"/>
</dbReference>
<evidence type="ECO:0000313" key="2">
    <source>
        <dbReference type="Proteomes" id="UP001371456"/>
    </source>
</evidence>
<reference evidence="1 2" key="1">
    <citation type="submission" date="2024-02" db="EMBL/GenBank/DDBJ databases">
        <title>de novo genome assembly of Solanum bulbocastanum strain 11H21.</title>
        <authorList>
            <person name="Hosaka A.J."/>
        </authorList>
    </citation>
    <scope>NUCLEOTIDE SEQUENCE [LARGE SCALE GENOMIC DNA]</scope>
    <source>
        <tissue evidence="1">Young leaves</tissue>
    </source>
</reference>
<organism evidence="1 2">
    <name type="scientific">Solanum bulbocastanum</name>
    <name type="common">Wild potato</name>
    <dbReference type="NCBI Taxonomy" id="147425"/>
    <lineage>
        <taxon>Eukaryota</taxon>
        <taxon>Viridiplantae</taxon>
        <taxon>Streptophyta</taxon>
        <taxon>Embryophyta</taxon>
        <taxon>Tracheophyta</taxon>
        <taxon>Spermatophyta</taxon>
        <taxon>Magnoliopsida</taxon>
        <taxon>eudicotyledons</taxon>
        <taxon>Gunneridae</taxon>
        <taxon>Pentapetalae</taxon>
        <taxon>asterids</taxon>
        <taxon>lamiids</taxon>
        <taxon>Solanales</taxon>
        <taxon>Solanaceae</taxon>
        <taxon>Solanoideae</taxon>
        <taxon>Solaneae</taxon>
        <taxon>Solanum</taxon>
    </lineage>
</organism>
<dbReference type="Proteomes" id="UP001371456">
    <property type="component" value="Unassembled WGS sequence"/>
</dbReference>
<sequence length="45" mass="5312">MYVCFQALKNGWRAGLRLFIGLDGTILKWKWVDWCYWLVASKSTS</sequence>
<gene>
    <name evidence="1" type="ORF">RDI58_000382</name>
</gene>
<comment type="caution">
    <text evidence="1">The sequence shown here is derived from an EMBL/GenBank/DDBJ whole genome shotgun (WGS) entry which is preliminary data.</text>
</comment>
<keyword evidence="2" id="KW-1185">Reference proteome</keyword>
<name>A0AAN8UAW9_SOLBU</name>